<dbReference type="Proteomes" id="UP000203826">
    <property type="component" value="Segment"/>
</dbReference>
<dbReference type="OrthoDB" id="31357at10239"/>
<evidence type="ECO:0000313" key="3">
    <source>
        <dbReference type="EMBL" id="ALH23318.1"/>
    </source>
</evidence>
<accession>A0A0N9QJE8</accession>
<dbReference type="PANTHER" id="PTHR12461:SF105">
    <property type="entry name" value="HYPOXIA-INDUCIBLE FACTOR 1-ALPHA INHIBITOR"/>
    <property type="match status" value="1"/>
</dbReference>
<dbReference type="InterPro" id="IPR041667">
    <property type="entry name" value="Cupin_8"/>
</dbReference>
<organism evidence="3 4">
    <name type="scientific">Chrysochromulina ericina virus CeV-01B</name>
    <dbReference type="NCBI Taxonomy" id="3070830"/>
    <lineage>
        <taxon>Viruses</taxon>
        <taxon>Varidnaviria</taxon>
        <taxon>Bamfordvirae</taxon>
        <taxon>Nucleocytoviricota</taxon>
        <taxon>Megaviricetes</taxon>
        <taxon>Imitervirales</taxon>
        <taxon>Mesomimiviridae</taxon>
        <taxon>Tethysvirus</taxon>
        <taxon>Tethysvirus raunefjordenense</taxon>
    </lineage>
</organism>
<dbReference type="Gene3D" id="2.60.120.10">
    <property type="entry name" value="Jelly Rolls"/>
    <property type="match status" value="1"/>
</dbReference>
<keyword evidence="4" id="KW-1185">Reference proteome</keyword>
<gene>
    <name evidence="3" type="ORF">ceV_412</name>
</gene>
<dbReference type="PANTHER" id="PTHR12461">
    <property type="entry name" value="HYPOXIA-INDUCIBLE FACTOR 1 ALPHA INHIBITOR-RELATED"/>
    <property type="match status" value="1"/>
</dbReference>
<dbReference type="Pfam" id="PF13621">
    <property type="entry name" value="Cupin_8"/>
    <property type="match status" value="1"/>
</dbReference>
<evidence type="ECO:0000256" key="1">
    <source>
        <dbReference type="SAM" id="Phobius"/>
    </source>
</evidence>
<proteinExistence type="predicted"/>
<keyword evidence="1" id="KW-0812">Transmembrane</keyword>
<keyword evidence="1" id="KW-1133">Transmembrane helix</keyword>
<protein>
    <submittedName>
        <fullName evidence="3">Alpha-Mannosidase Binding Domain containing protein</fullName>
    </submittedName>
</protein>
<reference evidence="3 4" key="1">
    <citation type="journal article" date="2015" name="Genome Announc.">
        <title>The 474-Kilobase-Pair Complete Genome Sequence of CeV-01B, a Virus Infecting Haptolina (Chrysochromulina) ericina (Prymnesiophyceae).</title>
        <authorList>
            <person name="Gallot-Lavallee L."/>
            <person name="Pagarete A."/>
            <person name="Legendre M."/>
            <person name="Santini S."/>
            <person name="Sandaa R.A."/>
            <person name="Himmelbauer H."/>
            <person name="Ogata H."/>
            <person name="Bratbak G."/>
            <person name="Claverie J.M."/>
        </authorList>
    </citation>
    <scope>NUCLEOTIDE SEQUENCE [LARGE SCALE GENOMIC DNA]</scope>
    <source>
        <strain evidence="3">CeV-01B</strain>
    </source>
</reference>
<feature type="transmembrane region" description="Helical" evidence="1">
    <location>
        <begin position="7"/>
        <end position="24"/>
    </location>
</feature>
<dbReference type="SUPFAM" id="SSF51197">
    <property type="entry name" value="Clavaminate synthase-like"/>
    <property type="match status" value="1"/>
</dbReference>
<name>A0A0N9QJE8_9VIRU</name>
<dbReference type="EMBL" id="KT820662">
    <property type="protein sequence ID" value="ALH23318.1"/>
    <property type="molecule type" value="Genomic_DNA"/>
</dbReference>
<keyword evidence="1" id="KW-0472">Membrane</keyword>
<evidence type="ECO:0000313" key="4">
    <source>
        <dbReference type="Proteomes" id="UP000203826"/>
    </source>
</evidence>
<feature type="domain" description="Cupin-like" evidence="2">
    <location>
        <begin position="118"/>
        <end position="257"/>
    </location>
</feature>
<dbReference type="InterPro" id="IPR014710">
    <property type="entry name" value="RmlC-like_jellyroll"/>
</dbReference>
<evidence type="ECO:0000259" key="2">
    <source>
        <dbReference type="Pfam" id="PF13621"/>
    </source>
</evidence>
<dbReference type="KEGG" id="vg:26049279"/>
<sequence length="293" mass="34982">MNIIITVFIFVIVLFLYLHIFYHYKTSNDLEVFEVSNLSKERFEEVCNLRQPLTLDLDINCFNQLDIVKIDKMYGSFDIKLRDISGNNNRELYLPIIFNKALIVVKEDKTSNYFSENNEDFLKETSLIKNLKTNDLFLRPPSLMSSQYDYLFGSLHTKTPFRYDINYRHFIVVLNGNITVKLAPPKSSKYLFPDKDYDNFEFRSPVNPWDTQKQYQHDFSKIKCLNVTLEKGKLLFIPAYWWNSIQFNTSDTLLLSFKYRSYMNNIAILPEYFKYFLQKQNIKHDVMQKINID</sequence>